<sequence length="383" mass="43072">MKKMTAQEVASKIIYGELLFILDVRNEEDYAKWRIEGKRVTSVNIPYFDLLDGVEHARDQLPQDERDIVVVCAKEGSSRFVAEQLEEAGLKEVYYLEGGMKTWSETIFPVKIGDLTGGGSIYQFNRIGKGCLSYLIESQGEAVVIDAGRLTDVFEQFALEKGFTIHHVLDTHLHADHISGGRALSEKVGATYYLPPRDAEEVTYSYEPLLEGETIQVGQARIRIQSLYSPGHTIGSTSFIVDDQYLLSGDILFVDSIGRPDLAGKAEDWVRDLRETLYERYSALSSELIVLPAHYSKISEMGDEGRVFAKLGELYQSNAGLQVANQEVFRKMVTDNLPPQPHAYQEVRQTNMGKMTPSAEEQREMEMGPNRCAVHDSSESRRK</sequence>
<dbReference type="InterPro" id="IPR036873">
    <property type="entry name" value="Rhodanese-like_dom_sf"/>
</dbReference>
<protein>
    <submittedName>
        <fullName evidence="3">Glyoxylase, beta-lactamase superfamily II</fullName>
    </submittedName>
</protein>
<evidence type="ECO:0000259" key="2">
    <source>
        <dbReference type="PROSITE" id="PS50206"/>
    </source>
</evidence>
<dbReference type="InterPro" id="IPR001763">
    <property type="entry name" value="Rhodanese-like_dom"/>
</dbReference>
<name>A0A1I6RX46_9BACL</name>
<dbReference type="GO" id="GO:0070813">
    <property type="term" value="P:hydrogen sulfide metabolic process"/>
    <property type="evidence" value="ECO:0007669"/>
    <property type="project" value="TreeGrafter"/>
</dbReference>
<feature type="region of interest" description="Disordered" evidence="1">
    <location>
        <begin position="357"/>
        <end position="383"/>
    </location>
</feature>
<dbReference type="PROSITE" id="PS50206">
    <property type="entry name" value="RHODANESE_3"/>
    <property type="match status" value="1"/>
</dbReference>
<dbReference type="Gene3D" id="3.40.250.10">
    <property type="entry name" value="Rhodanese-like domain"/>
    <property type="match status" value="1"/>
</dbReference>
<dbReference type="PANTHER" id="PTHR43084:SF7">
    <property type="entry name" value="BETA-LACTAMASE DOMAIN PROTEIN"/>
    <property type="match status" value="1"/>
</dbReference>
<dbReference type="Pfam" id="PF00753">
    <property type="entry name" value="Lactamase_B"/>
    <property type="match status" value="1"/>
</dbReference>
<dbReference type="FunFam" id="3.40.250.10:FF:000040">
    <property type="entry name" value="Zn-dependent hydroxyacylglutathione hydrolase"/>
    <property type="match status" value="1"/>
</dbReference>
<dbReference type="Pfam" id="PF00581">
    <property type="entry name" value="Rhodanese"/>
    <property type="match status" value="1"/>
</dbReference>
<dbReference type="InterPro" id="IPR044528">
    <property type="entry name" value="POD-like_MBL-fold"/>
</dbReference>
<dbReference type="EMBL" id="FPAA01000006">
    <property type="protein sequence ID" value="SFS69160.1"/>
    <property type="molecule type" value="Genomic_DNA"/>
</dbReference>
<gene>
    <name evidence="3" type="ORF">SAMN05444972_1063</name>
</gene>
<dbReference type="Proteomes" id="UP000198660">
    <property type="component" value="Unassembled WGS sequence"/>
</dbReference>
<dbReference type="GO" id="GO:0050313">
    <property type="term" value="F:sulfur dioxygenase activity"/>
    <property type="evidence" value="ECO:0007669"/>
    <property type="project" value="InterPro"/>
</dbReference>
<evidence type="ECO:0000256" key="1">
    <source>
        <dbReference type="SAM" id="MobiDB-lite"/>
    </source>
</evidence>
<feature type="domain" description="Rhodanese" evidence="2">
    <location>
        <begin position="21"/>
        <end position="112"/>
    </location>
</feature>
<keyword evidence="4" id="KW-1185">Reference proteome</keyword>
<dbReference type="SUPFAM" id="SSF56281">
    <property type="entry name" value="Metallo-hydrolase/oxidoreductase"/>
    <property type="match status" value="1"/>
</dbReference>
<proteinExistence type="predicted"/>
<dbReference type="RefSeq" id="WP_245838714.1">
    <property type="nucleotide sequence ID" value="NZ_FPAA01000006.1"/>
</dbReference>
<feature type="compositionally biased region" description="Basic and acidic residues" evidence="1">
    <location>
        <begin position="373"/>
        <end position="383"/>
    </location>
</feature>
<dbReference type="Gene3D" id="3.60.15.10">
    <property type="entry name" value="Ribonuclease Z/Hydroxyacylglutathione hydrolase-like"/>
    <property type="match status" value="1"/>
</dbReference>
<dbReference type="InterPro" id="IPR036866">
    <property type="entry name" value="RibonucZ/Hydroxyglut_hydro"/>
</dbReference>
<dbReference type="SMART" id="SM00450">
    <property type="entry name" value="RHOD"/>
    <property type="match status" value="1"/>
</dbReference>
<dbReference type="PANTHER" id="PTHR43084">
    <property type="entry name" value="PERSULFIDE DIOXYGENASE ETHE1"/>
    <property type="match status" value="1"/>
</dbReference>
<dbReference type="InterPro" id="IPR001279">
    <property type="entry name" value="Metallo-B-lactamas"/>
</dbReference>
<accession>A0A1I6RX46</accession>
<dbReference type="InterPro" id="IPR051682">
    <property type="entry name" value="Mito_Persulfide_Diox"/>
</dbReference>
<evidence type="ECO:0000313" key="3">
    <source>
        <dbReference type="EMBL" id="SFS69160.1"/>
    </source>
</evidence>
<dbReference type="SMART" id="SM00849">
    <property type="entry name" value="Lactamase_B"/>
    <property type="match status" value="1"/>
</dbReference>
<dbReference type="AlphaFoldDB" id="A0A1I6RX46"/>
<dbReference type="SUPFAM" id="SSF52821">
    <property type="entry name" value="Rhodanese/Cell cycle control phosphatase"/>
    <property type="match status" value="1"/>
</dbReference>
<reference evidence="4" key="1">
    <citation type="submission" date="2016-10" db="EMBL/GenBank/DDBJ databases">
        <authorList>
            <person name="Varghese N."/>
            <person name="Submissions S."/>
        </authorList>
    </citation>
    <scope>NUCLEOTIDE SEQUENCE [LARGE SCALE GENOMIC DNA]</scope>
    <source>
        <strain evidence="4">DSM 45789</strain>
    </source>
</reference>
<dbReference type="GO" id="GO:0006749">
    <property type="term" value="P:glutathione metabolic process"/>
    <property type="evidence" value="ECO:0007669"/>
    <property type="project" value="InterPro"/>
</dbReference>
<evidence type="ECO:0000313" key="4">
    <source>
        <dbReference type="Proteomes" id="UP000198660"/>
    </source>
</evidence>
<dbReference type="CDD" id="cd07724">
    <property type="entry name" value="POD-like_MBL-fold"/>
    <property type="match status" value="1"/>
</dbReference>
<organism evidence="3 4">
    <name type="scientific">Marininema halotolerans</name>
    <dbReference type="NCBI Taxonomy" id="1155944"/>
    <lineage>
        <taxon>Bacteria</taxon>
        <taxon>Bacillati</taxon>
        <taxon>Bacillota</taxon>
        <taxon>Bacilli</taxon>
        <taxon>Bacillales</taxon>
        <taxon>Thermoactinomycetaceae</taxon>
        <taxon>Marininema</taxon>
    </lineage>
</organism>